<feature type="domain" description="PhoD-like phosphatase metallophosphatase" evidence="1">
    <location>
        <begin position="369"/>
        <end position="674"/>
    </location>
</feature>
<dbReference type="Proteomes" id="UP000037600">
    <property type="component" value="Unassembled WGS sequence"/>
</dbReference>
<organism evidence="2 3">
    <name type="scientific">Catenovulum maritimum</name>
    <dbReference type="NCBI Taxonomy" id="1513271"/>
    <lineage>
        <taxon>Bacteria</taxon>
        <taxon>Pseudomonadati</taxon>
        <taxon>Pseudomonadota</taxon>
        <taxon>Gammaproteobacteria</taxon>
        <taxon>Alteromonadales</taxon>
        <taxon>Alteromonadaceae</taxon>
        <taxon>Catenovulum</taxon>
    </lineage>
</organism>
<dbReference type="InterPro" id="IPR052900">
    <property type="entry name" value="Phospholipid_Metab_Enz"/>
</dbReference>
<dbReference type="SUPFAM" id="SSF56300">
    <property type="entry name" value="Metallo-dependent phosphatases"/>
    <property type="match status" value="1"/>
</dbReference>
<dbReference type="RefSeq" id="WP_048688731.1">
    <property type="nucleotide sequence ID" value="NZ_KQ130482.1"/>
</dbReference>
<dbReference type="PANTHER" id="PTHR43606:SF2">
    <property type="entry name" value="ALKALINE PHOSPHATASE FAMILY PROTEIN (AFU_ORTHOLOGUE AFUA_5G03860)"/>
    <property type="match status" value="1"/>
</dbReference>
<protein>
    <submittedName>
        <fullName evidence="2">Twin-arginine translocation pathway signal</fullName>
    </submittedName>
</protein>
<dbReference type="PANTHER" id="PTHR43606">
    <property type="entry name" value="PHOSPHATASE, PUTATIVE (AFU_ORTHOLOGUE AFUA_6G08710)-RELATED"/>
    <property type="match status" value="1"/>
</dbReference>
<evidence type="ECO:0000259" key="1">
    <source>
        <dbReference type="Pfam" id="PF09423"/>
    </source>
</evidence>
<name>A0A0J8GVR1_9ALTE</name>
<dbReference type="EMBL" id="LAZL01000002">
    <property type="protein sequence ID" value="KMT66870.1"/>
    <property type="molecule type" value="Genomic_DNA"/>
</dbReference>
<dbReference type="STRING" id="1513271.XM47_01815"/>
<proteinExistence type="predicted"/>
<accession>A0A0J8GVR1</accession>
<dbReference type="InterPro" id="IPR029052">
    <property type="entry name" value="Metallo-depent_PP-like"/>
</dbReference>
<comment type="caution">
    <text evidence="2">The sequence shown here is derived from an EMBL/GenBank/DDBJ whole genome shotgun (WGS) entry which is preliminary data.</text>
</comment>
<keyword evidence="3" id="KW-1185">Reference proteome</keyword>
<dbReference type="OrthoDB" id="9761852at2"/>
<evidence type="ECO:0000313" key="3">
    <source>
        <dbReference type="Proteomes" id="UP000037600"/>
    </source>
</evidence>
<evidence type="ECO:0000313" key="2">
    <source>
        <dbReference type="EMBL" id="KMT66870.1"/>
    </source>
</evidence>
<dbReference type="Pfam" id="PF09423">
    <property type="entry name" value="PhoD"/>
    <property type="match status" value="1"/>
</dbReference>
<reference evidence="2 3" key="1">
    <citation type="submission" date="2015-04" db="EMBL/GenBank/DDBJ databases">
        <title>Draft Genome Sequence of the Novel Agar-Digesting Marine Bacterium Q1.</title>
        <authorList>
            <person name="Li Y."/>
            <person name="Li D."/>
            <person name="Chen G."/>
            <person name="Du Z."/>
        </authorList>
    </citation>
    <scope>NUCLEOTIDE SEQUENCE [LARGE SCALE GENOMIC DNA]</scope>
    <source>
        <strain evidence="2 3">Q1</strain>
    </source>
</reference>
<gene>
    <name evidence="2" type="ORF">XM47_01815</name>
</gene>
<dbReference type="Gene3D" id="3.60.21.70">
    <property type="entry name" value="PhoD-like phosphatase"/>
    <property type="match status" value="1"/>
</dbReference>
<dbReference type="PROSITE" id="PS51257">
    <property type="entry name" value="PROKAR_LIPOPROTEIN"/>
    <property type="match status" value="1"/>
</dbReference>
<sequence length="788" mass="87278">MNYQISRRDALKIAMAGVATSAIGCTPNISEQGSGVLSQSQSNYLKESISSQWHNSFDRIFIGGEHWANPMENWSIKNGAAECDSEGGNRSIHALKHQIVNLDKSFESSIIVEKYQAGQIDGGAGIRIGAKSDINEFKSNCFVQEGIDAGVVNGQLALGKKRVHLNKASDSKVKVVLSGTPTNGIYALTAKAFDLNNSLLATVTDYYPASEVAGNIAVVSNFSLNSEDKLTDTGSKFRFSEWQISGDAFCDNQAQKFGPILWCMYTLSDSRSDKGFILKLSALTGPLGKEDNQQLQLEIEKDGKWQAVAEASLDTDAWVATFTINNWQENSDFKYRVVYQEKHKDSSTTIDTFSGLIKANPSTRNLRMAALTCQNDYGFPYAPVANNVVNMNPDLVYFSGDQIYENHGGFGVIYAPADLSILNYLRKYYQFGWAFREAMRNAPTVVLPDDHDILQGNLWGESGIAMSDEAISSGRTDNAGGYISPVKLVNVVHKTHTGHHPDPVDPTPSARNMSVYYTELVYGKVSFAIIADRQWKSGPETLNIDVGVTGNDEAPDFFNPKFDKENLHLLGQRQEDFLEKWAEDWRGHTLKAMLSQTVFAGISTHQPLPDRYLKYDFDSSGWPASARNRAIEIMRKSKALHICGDTHLGTLSQYGVNDQRDSNWAFCTPAISAGWPRWWRPDAMGLPMKNRPSHGLEQTGEYLDSFGNKIYVYAVGNPQVGKSGNRYIQAHEKGSGFGFIEFDTQNKTYTTSAYKFLVDVTDNNTDNQFAGWPVTIAQDENIGINKIG</sequence>
<dbReference type="InterPro" id="IPR038607">
    <property type="entry name" value="PhoD-like_sf"/>
</dbReference>
<dbReference type="PATRIC" id="fig|1513271.3.peg.384"/>
<dbReference type="AlphaFoldDB" id="A0A0J8GVR1"/>
<dbReference type="InterPro" id="IPR018946">
    <property type="entry name" value="PhoD-like_MPP"/>
</dbReference>